<dbReference type="PROSITE" id="PS00028">
    <property type="entry name" value="ZINC_FINGER_C2H2_1"/>
    <property type="match status" value="9"/>
</dbReference>
<feature type="region of interest" description="Disordered" evidence="11">
    <location>
        <begin position="335"/>
        <end position="356"/>
    </location>
</feature>
<feature type="domain" description="C2H2-type" evidence="12">
    <location>
        <begin position="125"/>
        <end position="152"/>
    </location>
</feature>
<keyword evidence="3" id="KW-0677">Repeat</keyword>
<evidence type="ECO:0000256" key="7">
    <source>
        <dbReference type="ARBA" id="ARBA00023125"/>
    </source>
</evidence>
<dbReference type="Gene3D" id="3.30.160.60">
    <property type="entry name" value="Classic Zinc Finger"/>
    <property type="match status" value="8"/>
</dbReference>
<evidence type="ECO:0000256" key="1">
    <source>
        <dbReference type="ARBA" id="ARBA00004123"/>
    </source>
</evidence>
<dbReference type="GO" id="GO:0000981">
    <property type="term" value="F:DNA-binding transcription factor activity, RNA polymerase II-specific"/>
    <property type="evidence" value="ECO:0007669"/>
    <property type="project" value="TreeGrafter"/>
</dbReference>
<comment type="subcellular location">
    <subcellularLocation>
        <location evidence="1">Nucleus</location>
    </subcellularLocation>
</comment>
<keyword evidence="7" id="KW-0238">DNA-binding</keyword>
<gene>
    <name evidence="13" type="ORF">KUF71_018250</name>
</gene>
<feature type="domain" description="C2H2-type" evidence="12">
    <location>
        <begin position="509"/>
        <end position="536"/>
    </location>
</feature>
<evidence type="ECO:0000256" key="3">
    <source>
        <dbReference type="ARBA" id="ARBA00022737"/>
    </source>
</evidence>
<dbReference type="InterPro" id="IPR036236">
    <property type="entry name" value="Znf_C2H2_sf"/>
</dbReference>
<comment type="caution">
    <text evidence="13">The sequence shown here is derived from an EMBL/GenBank/DDBJ whole genome shotgun (WGS) entry which is preliminary data.</text>
</comment>
<name>A0AAE1GQW5_9NEOP</name>
<feature type="domain" description="C2H2-type" evidence="12">
    <location>
        <begin position="321"/>
        <end position="348"/>
    </location>
</feature>
<keyword evidence="5" id="KW-0862">Zinc</keyword>
<dbReference type="InterPro" id="IPR013087">
    <property type="entry name" value="Znf_C2H2_type"/>
</dbReference>
<keyword evidence="14" id="KW-1185">Reference proteome</keyword>
<evidence type="ECO:0000259" key="12">
    <source>
        <dbReference type="PROSITE" id="PS50157"/>
    </source>
</evidence>
<feature type="domain" description="C2H2-type" evidence="12">
    <location>
        <begin position="537"/>
        <end position="566"/>
    </location>
</feature>
<dbReference type="Pfam" id="PF00096">
    <property type="entry name" value="zf-C2H2"/>
    <property type="match status" value="6"/>
</dbReference>
<keyword evidence="9" id="KW-0539">Nucleus</keyword>
<keyword evidence="2" id="KW-0479">Metal-binding</keyword>
<feature type="domain" description="C2H2-type" evidence="12">
    <location>
        <begin position="424"/>
        <end position="453"/>
    </location>
</feature>
<evidence type="ECO:0000256" key="4">
    <source>
        <dbReference type="ARBA" id="ARBA00022771"/>
    </source>
</evidence>
<reference evidence="13" key="2">
    <citation type="journal article" date="2023" name="BMC Genomics">
        <title>Pest status, molecular evolution, and epigenetic factors derived from the genome assembly of Frankliniella fusca, a thysanopteran phytovirus vector.</title>
        <authorList>
            <person name="Catto M.A."/>
            <person name="Labadie P.E."/>
            <person name="Jacobson A.L."/>
            <person name="Kennedy G.G."/>
            <person name="Srinivasan R."/>
            <person name="Hunt B.G."/>
        </authorList>
    </citation>
    <scope>NUCLEOTIDE SEQUENCE</scope>
    <source>
        <strain evidence="13">PL_HMW_Pooled</strain>
    </source>
</reference>
<dbReference type="GO" id="GO:0000977">
    <property type="term" value="F:RNA polymerase II transcription regulatory region sequence-specific DNA binding"/>
    <property type="evidence" value="ECO:0007669"/>
    <property type="project" value="TreeGrafter"/>
</dbReference>
<feature type="domain" description="C2H2-type" evidence="12">
    <location>
        <begin position="454"/>
        <end position="480"/>
    </location>
</feature>
<organism evidence="13 14">
    <name type="scientific">Frankliniella fusca</name>
    <dbReference type="NCBI Taxonomy" id="407009"/>
    <lineage>
        <taxon>Eukaryota</taxon>
        <taxon>Metazoa</taxon>
        <taxon>Ecdysozoa</taxon>
        <taxon>Arthropoda</taxon>
        <taxon>Hexapoda</taxon>
        <taxon>Insecta</taxon>
        <taxon>Pterygota</taxon>
        <taxon>Neoptera</taxon>
        <taxon>Paraneoptera</taxon>
        <taxon>Thysanoptera</taxon>
        <taxon>Terebrantia</taxon>
        <taxon>Thripoidea</taxon>
        <taxon>Thripidae</taxon>
        <taxon>Frankliniella</taxon>
    </lineage>
</organism>
<evidence type="ECO:0000256" key="10">
    <source>
        <dbReference type="PROSITE-ProRule" id="PRU00042"/>
    </source>
</evidence>
<feature type="domain" description="C2H2-type" evidence="12">
    <location>
        <begin position="181"/>
        <end position="208"/>
    </location>
</feature>
<dbReference type="PANTHER" id="PTHR24409:SF295">
    <property type="entry name" value="AZ2-RELATED"/>
    <property type="match status" value="1"/>
</dbReference>
<keyword evidence="6" id="KW-0805">Transcription regulation</keyword>
<dbReference type="PANTHER" id="PTHR24409">
    <property type="entry name" value="ZINC FINGER PROTEIN 142"/>
    <property type="match status" value="1"/>
</dbReference>
<protein>
    <submittedName>
        <fullName evidence="13">Zinc finger protein 227</fullName>
    </submittedName>
</protein>
<dbReference type="GO" id="GO:0005634">
    <property type="term" value="C:nucleus"/>
    <property type="evidence" value="ECO:0007669"/>
    <property type="project" value="UniProtKB-SubCell"/>
</dbReference>
<evidence type="ECO:0000256" key="8">
    <source>
        <dbReference type="ARBA" id="ARBA00023163"/>
    </source>
</evidence>
<dbReference type="GO" id="GO:0008270">
    <property type="term" value="F:zinc ion binding"/>
    <property type="evidence" value="ECO:0007669"/>
    <property type="project" value="UniProtKB-KW"/>
</dbReference>
<dbReference type="EMBL" id="JAHWGI010000014">
    <property type="protein sequence ID" value="KAK3907614.1"/>
    <property type="molecule type" value="Genomic_DNA"/>
</dbReference>
<feature type="domain" description="C2H2-type" evidence="12">
    <location>
        <begin position="153"/>
        <end position="180"/>
    </location>
</feature>
<feature type="domain" description="C2H2-type" evidence="12">
    <location>
        <begin position="361"/>
        <end position="388"/>
    </location>
</feature>
<dbReference type="SUPFAM" id="SSF57667">
    <property type="entry name" value="beta-beta-alpha zinc fingers"/>
    <property type="match status" value="6"/>
</dbReference>
<dbReference type="FunFam" id="3.30.160.60:FF:000064">
    <property type="entry name" value="Early growth response protein 3"/>
    <property type="match status" value="1"/>
</dbReference>
<dbReference type="AlphaFoldDB" id="A0AAE1GQW5"/>
<keyword evidence="8" id="KW-0804">Transcription</keyword>
<feature type="compositionally biased region" description="Basic residues" evidence="11">
    <location>
        <begin position="201"/>
        <end position="211"/>
    </location>
</feature>
<sequence>MSVIVYILYSPNYFASHSQGPHIQKLTRRPLRPPEKAYEEMPLEIDLNTIKGSPLDQESMPSITTDEDSQHSLIIASNHEDVAGAQSSLKASIVEAPSLSLIKIEKESDFSDGSQSNQRGKKNTYICEVCQKVFYKPSRLLSHMTVHSDEKDYICSLCNKGFKSRSQLQRHSNTHSAVPNFCCNICGRGFKHNDVAKHIRRFHSGPRRSRRGGTANPDTSSSSSYTSFPQGVQNLHESVPQCPESLAQPSVEIQSQQSVIIQNHSSTQDLVHLENDGVLSQDGEIIQHHNDEAGIYHLHVDSMSGSSNDSAPIRPPASNTYLCTQCNMSFHSPSALASHMTSHPKPEQETGNSSKNAKKTHQCHLCDKTFTRAFGLSGHLLLHSRTEKRRKPNPDFCCPVCGKIFIRRAGLNAHVLQHEGVPRFWCDEPECGKGFVHSYQLIRHKRIHSDVLPYTCHVCKKSFRHNDLPKHMRTHTGDKPYNCQHCGKAFAFSSSLRTHERMHLALKENLCEICNMGFTTTAGLRRHAKCHEDEREELCSSCGKFFPSKLHLTLHMRESHHCAQQQLPQIPQDDQMQHLQQVHIQPTQHLQVVPVPVPHIQHPVQQAQQLSQIPMHEVQVDVQQHPMPIGTALATLAASNADPMVSEESSQTTSSAESLPVLVPFSVSVPISVPFGINSDQIPLNHFLSWEQKY</sequence>
<evidence type="ECO:0000313" key="14">
    <source>
        <dbReference type="Proteomes" id="UP001219518"/>
    </source>
</evidence>
<keyword evidence="4 10" id="KW-0863">Zinc-finger</keyword>
<evidence type="ECO:0000256" key="5">
    <source>
        <dbReference type="ARBA" id="ARBA00022833"/>
    </source>
</evidence>
<accession>A0AAE1GQW5</accession>
<dbReference type="SMART" id="SM00355">
    <property type="entry name" value="ZnF_C2H2"/>
    <property type="match status" value="11"/>
</dbReference>
<feature type="domain" description="C2H2-type" evidence="12">
    <location>
        <begin position="396"/>
        <end position="423"/>
    </location>
</feature>
<evidence type="ECO:0000256" key="6">
    <source>
        <dbReference type="ARBA" id="ARBA00023015"/>
    </source>
</evidence>
<evidence type="ECO:0000256" key="11">
    <source>
        <dbReference type="SAM" id="MobiDB-lite"/>
    </source>
</evidence>
<dbReference type="PROSITE" id="PS50157">
    <property type="entry name" value="ZINC_FINGER_C2H2_2"/>
    <property type="match status" value="11"/>
</dbReference>
<evidence type="ECO:0000256" key="2">
    <source>
        <dbReference type="ARBA" id="ARBA00022723"/>
    </source>
</evidence>
<proteinExistence type="predicted"/>
<reference evidence="13" key="1">
    <citation type="submission" date="2021-07" db="EMBL/GenBank/DDBJ databases">
        <authorList>
            <person name="Catto M.A."/>
            <person name="Jacobson A."/>
            <person name="Kennedy G."/>
            <person name="Labadie P."/>
            <person name="Hunt B.G."/>
            <person name="Srinivasan R."/>
        </authorList>
    </citation>
    <scope>NUCLEOTIDE SEQUENCE</scope>
    <source>
        <strain evidence="13">PL_HMW_Pooled</strain>
        <tissue evidence="13">Head</tissue>
    </source>
</reference>
<feature type="region of interest" description="Disordered" evidence="11">
    <location>
        <begin position="201"/>
        <end position="230"/>
    </location>
</feature>
<feature type="domain" description="C2H2-type" evidence="12">
    <location>
        <begin position="481"/>
        <end position="508"/>
    </location>
</feature>
<evidence type="ECO:0000256" key="9">
    <source>
        <dbReference type="ARBA" id="ARBA00023242"/>
    </source>
</evidence>
<dbReference type="Pfam" id="PF13912">
    <property type="entry name" value="zf-C2H2_6"/>
    <property type="match status" value="1"/>
</dbReference>
<dbReference type="Proteomes" id="UP001219518">
    <property type="component" value="Unassembled WGS sequence"/>
</dbReference>
<evidence type="ECO:0000313" key="13">
    <source>
        <dbReference type="EMBL" id="KAK3907614.1"/>
    </source>
</evidence>